<evidence type="ECO:0000256" key="7">
    <source>
        <dbReference type="ARBA" id="ARBA00022833"/>
    </source>
</evidence>
<keyword evidence="12" id="KW-1185">Reference proteome</keyword>
<dbReference type="GO" id="GO:0010100">
    <property type="term" value="P:negative regulation of photomorphogenesis"/>
    <property type="evidence" value="ECO:0007669"/>
    <property type="project" value="UniProtKB-ARBA"/>
</dbReference>
<evidence type="ECO:0000256" key="5">
    <source>
        <dbReference type="ARBA" id="ARBA00022790"/>
    </source>
</evidence>
<dbReference type="Proteomes" id="UP000004994">
    <property type="component" value="Chromosome 6"/>
</dbReference>
<feature type="transmembrane region" description="Helical" evidence="9">
    <location>
        <begin position="1479"/>
        <end position="1500"/>
    </location>
</feature>
<evidence type="ECO:0000256" key="1">
    <source>
        <dbReference type="ARBA" id="ARBA00001968"/>
    </source>
</evidence>
<evidence type="ECO:0000256" key="9">
    <source>
        <dbReference type="SAM" id="Phobius"/>
    </source>
</evidence>
<evidence type="ECO:0000313" key="11">
    <source>
        <dbReference type="EnsemblPlants" id="Solyc06g073160.3.1"/>
    </source>
</evidence>
<dbReference type="Gene3D" id="3.40.140.10">
    <property type="entry name" value="Cytidine Deaminase, domain 2"/>
    <property type="match status" value="1"/>
</dbReference>
<feature type="transmembrane region" description="Helical" evidence="9">
    <location>
        <begin position="1100"/>
        <end position="1124"/>
    </location>
</feature>
<keyword evidence="3" id="KW-0645">Protease</keyword>
<dbReference type="FunFam" id="3.40.140.10:FF:000003">
    <property type="entry name" value="COP9 signalosome complex subunit 5"/>
    <property type="match status" value="1"/>
</dbReference>
<comment type="similarity">
    <text evidence="2">Belongs to the peptidase M67A family. CSN5 subfamily.</text>
</comment>
<feature type="domain" description="MPN" evidence="10">
    <location>
        <begin position="771"/>
        <end position="908"/>
    </location>
</feature>
<feature type="transmembrane region" description="Helical" evidence="9">
    <location>
        <begin position="1254"/>
        <end position="1275"/>
    </location>
</feature>
<dbReference type="InParanoid" id="A0A3Q7H227"/>
<evidence type="ECO:0000256" key="2">
    <source>
        <dbReference type="ARBA" id="ARBA00006008"/>
    </source>
</evidence>
<feature type="transmembrane region" description="Helical" evidence="9">
    <location>
        <begin position="1145"/>
        <end position="1168"/>
    </location>
</feature>
<organism evidence="11">
    <name type="scientific">Solanum lycopersicum</name>
    <name type="common">Tomato</name>
    <name type="synonym">Lycopersicon esculentum</name>
    <dbReference type="NCBI Taxonomy" id="4081"/>
    <lineage>
        <taxon>Eukaryota</taxon>
        <taxon>Viridiplantae</taxon>
        <taxon>Streptophyta</taxon>
        <taxon>Embryophyta</taxon>
        <taxon>Tracheophyta</taxon>
        <taxon>Spermatophyta</taxon>
        <taxon>Magnoliopsida</taxon>
        <taxon>eudicotyledons</taxon>
        <taxon>Gunneridae</taxon>
        <taxon>Pentapetalae</taxon>
        <taxon>asterids</taxon>
        <taxon>lamiids</taxon>
        <taxon>Solanales</taxon>
        <taxon>Solanaceae</taxon>
        <taxon>Solanoideae</taxon>
        <taxon>Solaneae</taxon>
        <taxon>Solanum</taxon>
        <taxon>Solanum subgen. Lycopersicon</taxon>
    </lineage>
</organism>
<evidence type="ECO:0000259" key="10">
    <source>
        <dbReference type="PROSITE" id="PS50249"/>
    </source>
</evidence>
<evidence type="ECO:0000313" key="12">
    <source>
        <dbReference type="Proteomes" id="UP000004994"/>
    </source>
</evidence>
<evidence type="ECO:0000256" key="8">
    <source>
        <dbReference type="ARBA" id="ARBA00023049"/>
    </source>
</evidence>
<keyword evidence="9" id="KW-0472">Membrane</keyword>
<dbReference type="GO" id="GO:0046872">
    <property type="term" value="F:metal ion binding"/>
    <property type="evidence" value="ECO:0007669"/>
    <property type="project" value="UniProtKB-KW"/>
</dbReference>
<evidence type="ECO:0000256" key="3">
    <source>
        <dbReference type="ARBA" id="ARBA00022670"/>
    </source>
</evidence>
<dbReference type="Gramene" id="Solyc06g073160.3.1">
    <property type="protein sequence ID" value="Solyc06g073160.3.1"/>
    <property type="gene ID" value="Solyc06g073160.3"/>
</dbReference>
<keyword evidence="6" id="KW-0378">Hydrolase</keyword>
<dbReference type="GO" id="GO:0006508">
    <property type="term" value="P:proteolysis"/>
    <property type="evidence" value="ECO:0007669"/>
    <property type="project" value="UniProtKB-KW"/>
</dbReference>
<dbReference type="GO" id="GO:0010971">
    <property type="term" value="P:positive regulation of G2/M transition of mitotic cell cycle"/>
    <property type="evidence" value="ECO:0007669"/>
    <property type="project" value="UniProtKB-ARBA"/>
</dbReference>
<keyword evidence="9" id="KW-1133">Transmembrane helix</keyword>
<dbReference type="InterPro" id="IPR000555">
    <property type="entry name" value="JAMM/MPN+_dom"/>
</dbReference>
<reference evidence="11" key="1">
    <citation type="journal article" date="2012" name="Nature">
        <title>The tomato genome sequence provides insights into fleshy fruit evolution.</title>
        <authorList>
            <consortium name="Tomato Genome Consortium"/>
        </authorList>
    </citation>
    <scope>NUCLEOTIDE SEQUENCE [LARGE SCALE GENOMIC DNA]</scope>
    <source>
        <strain evidence="11">cv. Heinz 1706</strain>
    </source>
</reference>
<comment type="cofactor">
    <cofactor evidence="1">
        <name>a divalent metal cation</name>
        <dbReference type="ChEBI" id="CHEBI:60240"/>
    </cofactor>
</comment>
<dbReference type="GO" id="GO:0008237">
    <property type="term" value="F:metallopeptidase activity"/>
    <property type="evidence" value="ECO:0007669"/>
    <property type="project" value="UniProtKB-KW"/>
</dbReference>
<dbReference type="PANTHER" id="PTHR31414:SF20">
    <property type="entry name" value="MPN DOMAIN-CONTAINING PROTEIN"/>
    <property type="match status" value="1"/>
</dbReference>
<dbReference type="PANTHER" id="PTHR31414">
    <property type="entry name" value="TRANSMEMBRANE PROTEIN DDB_G0292058"/>
    <property type="match status" value="1"/>
</dbReference>
<keyword evidence="4" id="KW-0479">Metal-binding</keyword>
<dbReference type="InterPro" id="IPR037518">
    <property type="entry name" value="MPN"/>
</dbReference>
<sequence length="1545" mass="173640">MESYREDCKDLASQLKKQDKELRLKRRSLPESLLREDDLYYENIRTSVAKAFGVHKGETTYHGGPATLFFDSTENLRGVYSMLDKMNNKGLCCIAETVTGCSISFEKTNWQMKRIIKQFLPKILHKHDDSSQSRIKKISQLLKDPQNFRVNHGASCSTSESFRSSAIYVLDRLEELSLLTLSKMHRNLRDVTGYIPLLQPPRICWSIGSLVEQIRRTSLKMLSDYEEGDEPPEPLAKALSVAALMLKPELDYCLSPSFFRKLSPDVEALQNDIAKAISILDDKTKVSFTELGNLPLVMDSNNKAARESVRLRVNVKKLLTEYLLECSDLESTPETLIESLAIINKKYRHEYSKTYSNKEVEEEVECVLTISAQIKQIVWDSLIECDVSEDFANAYVENAEDSYYEGGDEDEYLSDLPQNCKSDPNISYSQAESVGEINQSDFQSPITASRDDGLSSLVSSKHKLSVKIESMYTDGVDSIYSNWFDNSSSFLESKASEVTKSMSGKDIHLRNIGHQEGRDSCSSFSTRDQNSFATHFSPNEVSGRNNMEEKVTVGDLGCTPPKFTSSKCSEEKSVSLHRQNLSRNQYLLIQEGSDETSVVAYSLVGCILNKFAQMDGLQLSEDNVSYLQGNTSDPKIFEVLKNRRSSCGETTNSIMLHALEEIIPSFANSKDNGFFVVERETHFMCMIVAQCSAIALLSEVTMDSLNSYASSAAMAQQTWELENNIVTIDAPSGSKPENSASDAIFHYDDAAQTKFQREKPWASDPHYFKRVKISALALLKMVVHARSGGTIEVMGLMQGKTDGDAIIVMDAFALPVEGTETRVNAQADAYEYMVEYSQTNKQAGRLENVVGWYHSHPGYGCWLSGIDVSTQMLNQQYQEPFLAVVIDPTRTVSAGKVEIGAFRTYPEGYKPPDDPISEYQTIPLNKIEDFGVHCKQYYSLDITYFKSSLDCRLLDLLWNKYWVNTLSSSPLLGNGDYVAGQISDLAEKLEHAENQLSNSRYASLMAPPQRKKEEESQLAKITRDSAKITVEQVHGLMSQVIKDILFNSVERRLVELDYASEAKQSDDTVRINPLNNFKKYEGGFDITNKHYWSSTIFTGIYGYVIAVIWLLCGLGYGVFLLASTCCCSNRKNKEFKKKSTCYKQCYLWLTFSAIFFTILAITATGLALGGNAKLRSRTNTVVDIVVDTAEGASETIYTTTGALRAMYTDLAHTDIRHEAARFLIPTSRSLDRQAADIHREATENRRLIMKGLDILYIVTTLIISLNLVAVIALTVFGILKFRRNLRLLIAVCWIFTILCWLFFGIYFFLDNFAGDACTALESFEINPYNNSLSSILPCNELLTAESILHEVSEGIHRVVNRVNRELATNYGNVAQICNPFSGPPDYNYEPDENCPSSAIRIGDLPRIIKMLTCTNENCIGGVLIPLRDYNNIEAYTTALKRILDVYPGMESLAECDTVYDSFSDILDYHCKPLKKNAHMTWGGLVFLSTVMVALVLMWTFEAHHEQNHHHNFDSSIKPHSSATVDMIELGKVKEAEVDTNPRSIT</sequence>
<dbReference type="InterPro" id="IPR040283">
    <property type="entry name" value="DDB_G0292058-like"/>
</dbReference>
<feature type="transmembrane region" description="Helical" evidence="9">
    <location>
        <begin position="1287"/>
        <end position="1309"/>
    </location>
</feature>
<proteinExistence type="inferred from homology"/>
<evidence type="ECO:0000256" key="4">
    <source>
        <dbReference type="ARBA" id="ARBA00022723"/>
    </source>
</evidence>
<dbReference type="PROSITE" id="PS50249">
    <property type="entry name" value="MPN"/>
    <property type="match status" value="1"/>
</dbReference>
<dbReference type="InterPro" id="IPR040961">
    <property type="entry name" value="CSN5_C"/>
</dbReference>
<dbReference type="PaxDb" id="4081-Solyc06g073160.2.1"/>
<name>A0A3Q7H227_SOLLC</name>
<evidence type="ECO:0000256" key="6">
    <source>
        <dbReference type="ARBA" id="ARBA00022801"/>
    </source>
</evidence>
<reference evidence="11" key="2">
    <citation type="submission" date="2019-01" db="UniProtKB">
        <authorList>
            <consortium name="EnsemblPlants"/>
        </authorList>
    </citation>
    <scope>IDENTIFICATION</scope>
    <source>
        <strain evidence="11">cv. Heinz 1706</strain>
    </source>
</reference>
<dbReference type="STRING" id="4081.A0A3Q7H227"/>
<keyword evidence="5" id="KW-0736">Signalosome</keyword>
<dbReference type="Pfam" id="PF01398">
    <property type="entry name" value="JAB"/>
    <property type="match status" value="1"/>
</dbReference>
<keyword evidence="9" id="KW-0812">Transmembrane</keyword>
<dbReference type="GO" id="GO:0008180">
    <property type="term" value="C:COP9 signalosome"/>
    <property type="evidence" value="ECO:0007669"/>
    <property type="project" value="UniProtKB-KW"/>
</dbReference>
<dbReference type="GO" id="GO:0010387">
    <property type="term" value="P:COP9 signalosome assembly"/>
    <property type="evidence" value="ECO:0007669"/>
    <property type="project" value="UniProtKB-ARBA"/>
</dbReference>
<keyword evidence="8" id="KW-0482">Metalloprotease</keyword>
<keyword evidence="7" id="KW-0862">Zinc</keyword>
<dbReference type="SMART" id="SM00232">
    <property type="entry name" value="JAB_MPN"/>
    <property type="match status" value="1"/>
</dbReference>
<dbReference type="CDD" id="cd08069">
    <property type="entry name" value="MPN_RPN11_CSN5"/>
    <property type="match status" value="1"/>
</dbReference>
<dbReference type="Pfam" id="PF18323">
    <property type="entry name" value="CSN5_C"/>
    <property type="match status" value="1"/>
</dbReference>
<dbReference type="EnsemblPlants" id="Solyc06g073160.3.1">
    <property type="protein sequence ID" value="Solyc06g073160.3.1"/>
    <property type="gene ID" value="Solyc06g073160.3"/>
</dbReference>
<dbReference type="SUPFAM" id="SSF102712">
    <property type="entry name" value="JAB1/MPN domain"/>
    <property type="match status" value="1"/>
</dbReference>
<accession>A0A3Q7H227</accession>
<protein>
    <recommendedName>
        <fullName evidence="10">MPN domain-containing protein</fullName>
    </recommendedName>
</protein>